<keyword evidence="4" id="KW-1185">Reference proteome</keyword>
<name>A0ABS8Q2F2_9BURK</name>
<protein>
    <submittedName>
        <fullName evidence="3">PEP-CTERM sorting domain-containing protein</fullName>
    </submittedName>
</protein>
<organism evidence="3 4">
    <name type="scientific">Massilia phyllostachyos</name>
    <dbReference type="NCBI Taxonomy" id="2898585"/>
    <lineage>
        <taxon>Bacteria</taxon>
        <taxon>Pseudomonadati</taxon>
        <taxon>Pseudomonadota</taxon>
        <taxon>Betaproteobacteria</taxon>
        <taxon>Burkholderiales</taxon>
        <taxon>Oxalobacteraceae</taxon>
        <taxon>Telluria group</taxon>
        <taxon>Massilia</taxon>
    </lineage>
</organism>
<evidence type="ECO:0000313" key="3">
    <source>
        <dbReference type="EMBL" id="MCD2515921.1"/>
    </source>
</evidence>
<dbReference type="RefSeq" id="WP_231057209.1">
    <property type="nucleotide sequence ID" value="NZ_JAJNOC010000001.1"/>
</dbReference>
<dbReference type="Proteomes" id="UP001179361">
    <property type="component" value="Unassembled WGS sequence"/>
</dbReference>
<dbReference type="EMBL" id="JAJNOC010000001">
    <property type="protein sequence ID" value="MCD2515921.1"/>
    <property type="molecule type" value="Genomic_DNA"/>
</dbReference>
<evidence type="ECO:0000256" key="1">
    <source>
        <dbReference type="SAM" id="SignalP"/>
    </source>
</evidence>
<reference evidence="3" key="1">
    <citation type="submission" date="2021-11" db="EMBL/GenBank/DDBJ databases">
        <title>The complete genome of Massilia sp sp. G4R7.</title>
        <authorList>
            <person name="Liu L."/>
            <person name="Yue J."/>
            <person name="Yuan J."/>
            <person name="Yang F."/>
            <person name="Li L."/>
        </authorList>
    </citation>
    <scope>NUCLEOTIDE SEQUENCE</scope>
    <source>
        <strain evidence="3">G4R7</strain>
    </source>
</reference>
<dbReference type="NCBIfam" id="TIGR02595">
    <property type="entry name" value="PEP_CTERM"/>
    <property type="match status" value="1"/>
</dbReference>
<gene>
    <name evidence="3" type="ORF">LQ564_06275</name>
</gene>
<evidence type="ECO:0000313" key="4">
    <source>
        <dbReference type="Proteomes" id="UP001179361"/>
    </source>
</evidence>
<sequence>MKKMILTALLACSTIASAATIPTGIQTNVSNTQVANWGWTECSRTGANFAVSMASVLSACQGNYLAMGVWDASAGAYAVVGMGEWDVASKILYADHSGDNNGTTQNWSNGLNWYRTSTYGSWGFTTAKETALNTADTNLYNGFNNPGSNGKAETTLAAGLSFHVNNGNLTSGWAFNATGSDFTEMTAQDQRVFWVANVAAIPEPTSIALFGLGALALVRRRNRK</sequence>
<accession>A0ABS8Q2F2</accession>
<feature type="signal peptide" evidence="1">
    <location>
        <begin position="1"/>
        <end position="18"/>
    </location>
</feature>
<proteinExistence type="predicted"/>
<evidence type="ECO:0000259" key="2">
    <source>
        <dbReference type="Pfam" id="PF07589"/>
    </source>
</evidence>
<dbReference type="Pfam" id="PF07589">
    <property type="entry name" value="PEP-CTERM"/>
    <property type="match status" value="1"/>
</dbReference>
<feature type="chain" id="PRO_5046387355" evidence="1">
    <location>
        <begin position="19"/>
        <end position="224"/>
    </location>
</feature>
<dbReference type="InterPro" id="IPR013424">
    <property type="entry name" value="Ice-binding_C"/>
</dbReference>
<keyword evidence="1" id="KW-0732">Signal</keyword>
<feature type="domain" description="Ice-binding protein C-terminal" evidence="2">
    <location>
        <begin position="200"/>
        <end position="221"/>
    </location>
</feature>
<comment type="caution">
    <text evidence="3">The sequence shown here is derived from an EMBL/GenBank/DDBJ whole genome shotgun (WGS) entry which is preliminary data.</text>
</comment>